<evidence type="ECO:0000259" key="4">
    <source>
        <dbReference type="PROSITE" id="PS50893"/>
    </source>
</evidence>
<feature type="domain" description="ABC transporter" evidence="4">
    <location>
        <begin position="2"/>
        <end position="249"/>
    </location>
</feature>
<dbReference type="SUPFAM" id="SSF52540">
    <property type="entry name" value="P-loop containing nucleoside triphosphate hydrolases"/>
    <property type="match status" value="1"/>
</dbReference>
<evidence type="ECO:0000256" key="3">
    <source>
        <dbReference type="ARBA" id="ARBA00022840"/>
    </source>
</evidence>
<dbReference type="Pfam" id="PF12399">
    <property type="entry name" value="BCA_ABC_TP_C"/>
    <property type="match status" value="1"/>
</dbReference>
<dbReference type="EMBL" id="QMQB01000053">
    <property type="protein sequence ID" value="RLE14115.1"/>
    <property type="molecule type" value="Genomic_DNA"/>
</dbReference>
<dbReference type="GO" id="GO:0005524">
    <property type="term" value="F:ATP binding"/>
    <property type="evidence" value="ECO:0007669"/>
    <property type="project" value="UniProtKB-KW"/>
</dbReference>
<dbReference type="GO" id="GO:1903806">
    <property type="term" value="P:L-isoleucine import across plasma membrane"/>
    <property type="evidence" value="ECO:0007669"/>
    <property type="project" value="TreeGrafter"/>
</dbReference>
<evidence type="ECO:0000256" key="2">
    <source>
        <dbReference type="ARBA" id="ARBA00022741"/>
    </source>
</evidence>
<name>A0A662DF67_UNCAE</name>
<dbReference type="InterPro" id="IPR032823">
    <property type="entry name" value="BCA_ABC_TP_C"/>
</dbReference>
<dbReference type="GO" id="GO:0016887">
    <property type="term" value="F:ATP hydrolysis activity"/>
    <property type="evidence" value="ECO:0007669"/>
    <property type="project" value="InterPro"/>
</dbReference>
<comment type="caution">
    <text evidence="5">The sequence shown here is derived from an EMBL/GenBank/DDBJ whole genome shotgun (WGS) entry which is preliminary data.</text>
</comment>
<reference evidence="5 6" key="1">
    <citation type="submission" date="2018-06" db="EMBL/GenBank/DDBJ databases">
        <title>Extensive metabolic versatility and redundancy in microbially diverse, dynamic hydrothermal sediments.</title>
        <authorList>
            <person name="Dombrowski N."/>
            <person name="Teske A."/>
            <person name="Baker B.J."/>
        </authorList>
    </citation>
    <scope>NUCLEOTIDE SEQUENCE [LARGE SCALE GENOMIC DNA]</scope>
    <source>
        <strain evidence="5">B19_G9</strain>
    </source>
</reference>
<dbReference type="InterPro" id="IPR051120">
    <property type="entry name" value="ABC_AA/LPS_Transport"/>
</dbReference>
<dbReference type="Proteomes" id="UP000267654">
    <property type="component" value="Unassembled WGS sequence"/>
</dbReference>
<dbReference type="GO" id="GO:0015192">
    <property type="term" value="F:L-phenylalanine transmembrane transporter activity"/>
    <property type="evidence" value="ECO:0007669"/>
    <property type="project" value="TreeGrafter"/>
</dbReference>
<protein>
    <submittedName>
        <fullName evidence="5">High-affinity branched-chain amino acid ABC transporter ATP-binding protein LivG</fullName>
    </submittedName>
</protein>
<evidence type="ECO:0000313" key="6">
    <source>
        <dbReference type="Proteomes" id="UP000267654"/>
    </source>
</evidence>
<dbReference type="Pfam" id="PF00005">
    <property type="entry name" value="ABC_tran"/>
    <property type="match status" value="1"/>
</dbReference>
<dbReference type="InterPro" id="IPR003593">
    <property type="entry name" value="AAA+_ATPase"/>
</dbReference>
<keyword evidence="3 5" id="KW-0067">ATP-binding</keyword>
<dbReference type="InterPro" id="IPR003439">
    <property type="entry name" value="ABC_transporter-like_ATP-bd"/>
</dbReference>
<sequence length="259" mass="28724">MLKVKGLRKEFGGIVALQGVSFSLESKHIKAIIGPNGAGKTTIFNIISGVYSPTGGKIWFKGERIDSLKSHLLAKRGISRTFQNVQIFGNMSVVENVMVGCHPWSRSEFLACIFRFKRAKVEEKRIYSRAMQLLEFVGLQDKANTPASNLTFHQQRLVEIARALATGPELILLDEPVAGLNTKETRQMGELICRIRDMGISILLVEHDMDLVMEISHEIVVLNSGKVIAEGSPREIQNNEKVIAAYLGEEEGFAKGEKS</sequence>
<dbReference type="InterPro" id="IPR027417">
    <property type="entry name" value="P-loop_NTPase"/>
</dbReference>
<gene>
    <name evidence="5" type="primary">livG</name>
    <name evidence="5" type="ORF">DRI96_01920</name>
</gene>
<evidence type="ECO:0000256" key="1">
    <source>
        <dbReference type="ARBA" id="ARBA00022448"/>
    </source>
</evidence>
<dbReference type="Gene3D" id="3.40.50.300">
    <property type="entry name" value="P-loop containing nucleotide triphosphate hydrolases"/>
    <property type="match status" value="1"/>
</dbReference>
<dbReference type="PROSITE" id="PS50893">
    <property type="entry name" value="ABC_TRANSPORTER_2"/>
    <property type="match status" value="1"/>
</dbReference>
<dbReference type="CDD" id="cd03219">
    <property type="entry name" value="ABC_Mj1267_LivG_branched"/>
    <property type="match status" value="1"/>
</dbReference>
<dbReference type="GO" id="GO:0015808">
    <property type="term" value="P:L-alanine transport"/>
    <property type="evidence" value="ECO:0007669"/>
    <property type="project" value="TreeGrafter"/>
</dbReference>
<dbReference type="AlphaFoldDB" id="A0A662DF67"/>
<keyword evidence="1" id="KW-0813">Transport</keyword>
<accession>A0A662DF67</accession>
<dbReference type="PANTHER" id="PTHR45772">
    <property type="entry name" value="CONSERVED COMPONENT OF ABC TRANSPORTER FOR NATURAL AMINO ACIDS-RELATED"/>
    <property type="match status" value="1"/>
</dbReference>
<evidence type="ECO:0000313" key="5">
    <source>
        <dbReference type="EMBL" id="RLE14115.1"/>
    </source>
</evidence>
<organism evidence="5 6">
    <name type="scientific">Aerophobetes bacterium</name>
    <dbReference type="NCBI Taxonomy" id="2030807"/>
    <lineage>
        <taxon>Bacteria</taxon>
        <taxon>Candidatus Aerophobota</taxon>
    </lineage>
</organism>
<dbReference type="SMART" id="SM00382">
    <property type="entry name" value="AAA"/>
    <property type="match status" value="1"/>
</dbReference>
<dbReference type="FunFam" id="3.40.50.300:FF:000421">
    <property type="entry name" value="Branched-chain amino acid ABC transporter ATP-binding protein"/>
    <property type="match status" value="1"/>
</dbReference>
<dbReference type="GO" id="GO:0042941">
    <property type="term" value="P:D-alanine transmembrane transport"/>
    <property type="evidence" value="ECO:0007669"/>
    <property type="project" value="TreeGrafter"/>
</dbReference>
<dbReference type="GO" id="GO:0005886">
    <property type="term" value="C:plasma membrane"/>
    <property type="evidence" value="ECO:0007669"/>
    <property type="project" value="TreeGrafter"/>
</dbReference>
<proteinExistence type="predicted"/>
<dbReference type="GO" id="GO:1903805">
    <property type="term" value="P:L-valine import across plasma membrane"/>
    <property type="evidence" value="ECO:0007669"/>
    <property type="project" value="TreeGrafter"/>
</dbReference>
<keyword evidence="2" id="KW-0547">Nucleotide-binding</keyword>
<dbReference type="GO" id="GO:0005304">
    <property type="term" value="F:L-valine transmembrane transporter activity"/>
    <property type="evidence" value="ECO:0007669"/>
    <property type="project" value="TreeGrafter"/>
</dbReference>
<dbReference type="PANTHER" id="PTHR45772:SF7">
    <property type="entry name" value="AMINO ACID ABC TRANSPORTER ATP-BINDING PROTEIN"/>
    <property type="match status" value="1"/>
</dbReference>
<dbReference type="GO" id="GO:0015188">
    <property type="term" value="F:L-isoleucine transmembrane transporter activity"/>
    <property type="evidence" value="ECO:0007669"/>
    <property type="project" value="TreeGrafter"/>
</dbReference>